<evidence type="ECO:0000256" key="2">
    <source>
        <dbReference type="PROSITE-ProRule" id="PRU01248"/>
    </source>
</evidence>
<accession>B7GM34</accession>
<evidence type="ECO:0000256" key="3">
    <source>
        <dbReference type="SAM" id="Phobius"/>
    </source>
</evidence>
<dbReference type="InterPro" id="IPR004107">
    <property type="entry name" value="Integrase_SAM-like_N"/>
</dbReference>
<dbReference type="GO" id="GO:0003677">
    <property type="term" value="F:DNA binding"/>
    <property type="evidence" value="ECO:0007669"/>
    <property type="project" value="UniProtKB-UniRule"/>
</dbReference>
<dbReference type="eggNOG" id="COG4974">
    <property type="taxonomic scope" value="Bacteria"/>
</dbReference>
<feature type="domain" description="Core-binding (CB)" evidence="4">
    <location>
        <begin position="59"/>
        <end position="134"/>
    </location>
</feature>
<evidence type="ECO:0000313" key="5">
    <source>
        <dbReference type="EMBL" id="ACJ34718.1"/>
    </source>
</evidence>
<dbReference type="AlphaFoldDB" id="B7GM34"/>
<keyword evidence="3" id="KW-0812">Transmembrane</keyword>
<dbReference type="SUPFAM" id="SSF56349">
    <property type="entry name" value="DNA breaking-rejoining enzymes"/>
    <property type="match status" value="1"/>
</dbReference>
<keyword evidence="3" id="KW-1133">Transmembrane helix</keyword>
<reference evidence="5 6" key="1">
    <citation type="journal article" date="2008" name="Genome Biol.">
        <title>Encapsulated in silica: genome, proteome and physiology of the thermophilic bacterium Anoxybacillus flavithermus WK1.</title>
        <authorList>
            <person name="Saw J.H."/>
            <person name="Mountain B.W."/>
            <person name="Feng L."/>
            <person name="Omelchenko M.V."/>
            <person name="Hou S."/>
            <person name="Saito J.A."/>
            <person name="Stott M.B."/>
            <person name="Li D."/>
            <person name="Zhao G."/>
            <person name="Wu J."/>
            <person name="Galperin M.Y."/>
            <person name="Koonin E.V."/>
            <person name="Makarova K.S."/>
            <person name="Wolf Y.I."/>
            <person name="Rigden D.J."/>
            <person name="Dunfield P.F."/>
            <person name="Wang L."/>
            <person name="Alam M."/>
        </authorList>
    </citation>
    <scope>NUCLEOTIDE SEQUENCE [LARGE SCALE GENOMIC DNA]</scope>
    <source>
        <strain evidence="6">DSM 21510 / WK1</strain>
    </source>
</reference>
<dbReference type="GO" id="GO:0015074">
    <property type="term" value="P:DNA integration"/>
    <property type="evidence" value="ECO:0007669"/>
    <property type="project" value="InterPro"/>
</dbReference>
<dbReference type="EMBL" id="CP000922">
    <property type="protein sequence ID" value="ACJ34718.1"/>
    <property type="molecule type" value="Genomic_DNA"/>
</dbReference>
<feature type="transmembrane region" description="Helical" evidence="3">
    <location>
        <begin position="20"/>
        <end position="39"/>
    </location>
</feature>
<keyword evidence="3" id="KW-0472">Membrane</keyword>
<dbReference type="InterPro" id="IPR011010">
    <property type="entry name" value="DNA_brk_join_enz"/>
</dbReference>
<dbReference type="InterPro" id="IPR044068">
    <property type="entry name" value="CB"/>
</dbReference>
<keyword evidence="1 2" id="KW-0238">DNA-binding</keyword>
<evidence type="ECO:0000256" key="1">
    <source>
        <dbReference type="ARBA" id="ARBA00023125"/>
    </source>
</evidence>
<dbReference type="HOGENOM" id="CLU_1891839_0_0_9"/>
<dbReference type="KEGG" id="afl:Aflv_2361"/>
<evidence type="ECO:0000259" key="4">
    <source>
        <dbReference type="PROSITE" id="PS51900"/>
    </source>
</evidence>
<dbReference type="Pfam" id="PF02899">
    <property type="entry name" value="Phage_int_SAM_1"/>
    <property type="match status" value="1"/>
</dbReference>
<organism evidence="5 6">
    <name type="scientific">Anoxybacillus flavithermus (strain DSM 21510 / WK1)</name>
    <dbReference type="NCBI Taxonomy" id="491915"/>
    <lineage>
        <taxon>Bacteria</taxon>
        <taxon>Bacillati</taxon>
        <taxon>Bacillota</taxon>
        <taxon>Bacilli</taxon>
        <taxon>Bacillales</taxon>
        <taxon>Anoxybacillaceae</taxon>
        <taxon>Anoxybacillus</taxon>
    </lineage>
</organism>
<name>B7GM34_ANOFW</name>
<proteinExistence type="predicted"/>
<dbReference type="InterPro" id="IPR010998">
    <property type="entry name" value="Integrase_recombinase_N"/>
</dbReference>
<dbReference type="Gene3D" id="1.10.150.130">
    <property type="match status" value="1"/>
</dbReference>
<dbReference type="Proteomes" id="UP000000742">
    <property type="component" value="Chromosome"/>
</dbReference>
<evidence type="ECO:0000313" key="6">
    <source>
        <dbReference type="Proteomes" id="UP000000742"/>
    </source>
</evidence>
<sequence>MAFLFFSMLKPKPNRVDKKDSISTVLLNTFGIMFIWIILKGGIKLAKVRVMQRAGLEEKTLKELYDDFQLDNRVKNLSEMTIRFYEQNLVHFFRFMEEIGIKYVREIEKKHIDKFIVWLKKKGLKATTINTCYR</sequence>
<dbReference type="STRING" id="491915.Aflv_2361"/>
<gene>
    <name evidence="5" type="ordered locus">Aflv_2361</name>
</gene>
<protein>
    <submittedName>
        <fullName evidence="5">XerD related protein</fullName>
    </submittedName>
</protein>
<dbReference type="PROSITE" id="PS51900">
    <property type="entry name" value="CB"/>
    <property type="match status" value="1"/>
</dbReference>